<dbReference type="PANTHER" id="PTHR11736:SF14">
    <property type="entry name" value="NSE3 HOMOLOG, SMC5-SMC6 COMPLEX COMPONENT"/>
    <property type="match status" value="1"/>
</dbReference>
<dbReference type="PANTHER" id="PTHR11736">
    <property type="entry name" value="MELANOMA-ASSOCIATED ANTIGEN MAGE ANTIGEN"/>
    <property type="match status" value="1"/>
</dbReference>
<dbReference type="Pfam" id="PF01454">
    <property type="entry name" value="MAGE"/>
    <property type="match status" value="1"/>
</dbReference>
<dbReference type="GO" id="GO:0005634">
    <property type="term" value="C:nucleus"/>
    <property type="evidence" value="ECO:0007669"/>
    <property type="project" value="TreeGrafter"/>
</dbReference>
<dbReference type="Gene3D" id="1.10.10.1210">
    <property type="entry name" value="MAGE homology domain, winged helix WH2 motif"/>
    <property type="match status" value="1"/>
</dbReference>
<protein>
    <recommendedName>
        <fullName evidence="2">MAGE domain-containing protein</fullName>
    </recommendedName>
</protein>
<accession>A0AAV5WQ48</accession>
<dbReference type="EMBL" id="BTSY01000006">
    <property type="protein sequence ID" value="GMT32398.1"/>
    <property type="molecule type" value="Genomic_DNA"/>
</dbReference>
<name>A0AAV5WQ48_9BILA</name>
<dbReference type="InterPro" id="IPR002190">
    <property type="entry name" value="MHD_dom"/>
</dbReference>
<feature type="domain" description="MAGE" evidence="2">
    <location>
        <begin position="124"/>
        <end position="226"/>
    </location>
</feature>
<organism evidence="3 4">
    <name type="scientific">Pristionchus fissidentatus</name>
    <dbReference type="NCBI Taxonomy" id="1538716"/>
    <lineage>
        <taxon>Eukaryota</taxon>
        <taxon>Metazoa</taxon>
        <taxon>Ecdysozoa</taxon>
        <taxon>Nematoda</taxon>
        <taxon>Chromadorea</taxon>
        <taxon>Rhabditida</taxon>
        <taxon>Rhabditina</taxon>
        <taxon>Diplogasteromorpha</taxon>
        <taxon>Diplogasteroidea</taxon>
        <taxon>Neodiplogasteridae</taxon>
        <taxon>Pristionchus</taxon>
    </lineage>
</organism>
<gene>
    <name evidence="3" type="ORF">PFISCL1PPCAC_23695</name>
</gene>
<dbReference type="InterPro" id="IPR041899">
    <property type="entry name" value="MAGE_WH2"/>
</dbReference>
<keyword evidence="4" id="KW-1185">Reference proteome</keyword>
<dbReference type="Proteomes" id="UP001432322">
    <property type="component" value="Unassembled WGS sequence"/>
</dbReference>
<evidence type="ECO:0000313" key="3">
    <source>
        <dbReference type="EMBL" id="GMT32398.1"/>
    </source>
</evidence>
<dbReference type="SMART" id="SM01373">
    <property type="entry name" value="MAGE"/>
    <property type="match status" value="1"/>
</dbReference>
<sequence length="231" mass="26109">MSGRGARVARKRRTSGSGDDEDESVDSRVQEIAHCVLSAHSRKGGMKDAEVKKALSRDAMHISEKQLLDVLGCKLLKDGERHFIYHDRKMPAASQGMADVTAEAKQGLLSIVLMFIHMSKNPVVKTDRVKEFALWEFLEQLEVVQTALHPVFGLPSKLIAPMNSAEFVAQGWLSFEKLKGDRDTEEIYYDWGPRAHTAIDPQEMLELFCEISGDKKEEWKEHVKVRRSSTN</sequence>
<evidence type="ECO:0000259" key="2">
    <source>
        <dbReference type="PROSITE" id="PS50838"/>
    </source>
</evidence>
<dbReference type="PROSITE" id="PS50838">
    <property type="entry name" value="MAGE"/>
    <property type="match status" value="1"/>
</dbReference>
<reference evidence="3" key="1">
    <citation type="submission" date="2023-10" db="EMBL/GenBank/DDBJ databases">
        <title>Genome assembly of Pristionchus species.</title>
        <authorList>
            <person name="Yoshida K."/>
            <person name="Sommer R.J."/>
        </authorList>
    </citation>
    <scope>NUCLEOTIDE SEQUENCE</scope>
    <source>
        <strain evidence="3">RS5133</strain>
    </source>
</reference>
<proteinExistence type="predicted"/>
<dbReference type="AlphaFoldDB" id="A0AAV5WQ48"/>
<comment type="caution">
    <text evidence="3">The sequence shown here is derived from an EMBL/GenBank/DDBJ whole genome shotgun (WGS) entry which is preliminary data.</text>
</comment>
<evidence type="ECO:0000313" key="4">
    <source>
        <dbReference type="Proteomes" id="UP001432322"/>
    </source>
</evidence>
<feature type="region of interest" description="Disordered" evidence="1">
    <location>
        <begin position="1"/>
        <end position="26"/>
    </location>
</feature>
<evidence type="ECO:0000256" key="1">
    <source>
        <dbReference type="SAM" id="MobiDB-lite"/>
    </source>
</evidence>
<dbReference type="InterPro" id="IPR037445">
    <property type="entry name" value="MAGE"/>
</dbReference>